<evidence type="ECO:0000256" key="6">
    <source>
        <dbReference type="SAM" id="Phobius"/>
    </source>
</evidence>
<keyword evidence="2 6" id="KW-0812">Transmembrane</keyword>
<dbReference type="EMBL" id="MU129029">
    <property type="protein sequence ID" value="KAF9509767.1"/>
    <property type="molecule type" value="Genomic_DNA"/>
</dbReference>
<dbReference type="GO" id="GO:0030134">
    <property type="term" value="C:COPII-coated ER to Golgi transport vesicle"/>
    <property type="evidence" value="ECO:0007669"/>
    <property type="project" value="TreeGrafter"/>
</dbReference>
<comment type="caution">
    <text evidence="9">The sequence shown here is derived from an EMBL/GenBank/DDBJ whole genome shotgun (WGS) entry which is preliminary data.</text>
</comment>
<dbReference type="PANTHER" id="PTHR12223">
    <property type="entry name" value="VESICULAR MANNOSE-BINDING LECTIN"/>
    <property type="match status" value="1"/>
</dbReference>
<evidence type="ECO:0000256" key="5">
    <source>
        <dbReference type="ARBA" id="ARBA00023136"/>
    </source>
</evidence>
<evidence type="ECO:0000256" key="7">
    <source>
        <dbReference type="SAM" id="SignalP"/>
    </source>
</evidence>
<proteinExistence type="predicted"/>
<sequence>MRTVPIFFLALAARTIAAEVDSSILERIVESTVNLRTHSIFPPYVDQDLQNRWFSFGADAYVNTNKHIRLTRDVPSQTGWLWSRLPITVQNFQVEVEFKISGNHPNIHGDGMAIWLTRRRAEPGPVFGFEDKFEGLGLFIDTSVSWLSKLGTDELSPTLFHRFPNERHSYSFPRVMAMIGDGKTPYDQARDGEPTSAGACSANMRGQDIATKIRITYIKGHFLDVKVHYRGWDQWEHCFTLEDPKLPNAPFLGLSALTGEVSDAHDIIAVTTSTLLLNHEKAGVTPLQQPQARQKGVFSKLWSLFTRLALLALVVAGGFAGWKAYLKRTGGAMPWDGKRF</sequence>
<dbReference type="GO" id="GO:0006888">
    <property type="term" value="P:endoplasmic reticulum to Golgi vesicle-mediated transport"/>
    <property type="evidence" value="ECO:0007669"/>
    <property type="project" value="TreeGrafter"/>
</dbReference>
<dbReference type="GO" id="GO:0005537">
    <property type="term" value="F:D-mannose binding"/>
    <property type="evidence" value="ECO:0007669"/>
    <property type="project" value="TreeGrafter"/>
</dbReference>
<dbReference type="CDD" id="cd07308">
    <property type="entry name" value="lectin_leg-like"/>
    <property type="match status" value="1"/>
</dbReference>
<dbReference type="GO" id="GO:0005793">
    <property type="term" value="C:endoplasmic reticulum-Golgi intermediate compartment"/>
    <property type="evidence" value="ECO:0007669"/>
    <property type="project" value="TreeGrafter"/>
</dbReference>
<evidence type="ECO:0000256" key="4">
    <source>
        <dbReference type="ARBA" id="ARBA00022989"/>
    </source>
</evidence>
<reference evidence="9" key="1">
    <citation type="journal article" date="2020" name="Nat. Commun.">
        <title>Large-scale genome sequencing of mycorrhizal fungi provides insights into the early evolution of symbiotic traits.</title>
        <authorList>
            <person name="Miyauchi S."/>
            <person name="Kiss E."/>
            <person name="Kuo A."/>
            <person name="Drula E."/>
            <person name="Kohler A."/>
            <person name="Sanchez-Garcia M."/>
            <person name="Morin E."/>
            <person name="Andreopoulos B."/>
            <person name="Barry K.W."/>
            <person name="Bonito G."/>
            <person name="Buee M."/>
            <person name="Carver A."/>
            <person name="Chen C."/>
            <person name="Cichocki N."/>
            <person name="Clum A."/>
            <person name="Culley D."/>
            <person name="Crous P.W."/>
            <person name="Fauchery L."/>
            <person name="Girlanda M."/>
            <person name="Hayes R.D."/>
            <person name="Keri Z."/>
            <person name="LaButti K."/>
            <person name="Lipzen A."/>
            <person name="Lombard V."/>
            <person name="Magnuson J."/>
            <person name="Maillard F."/>
            <person name="Murat C."/>
            <person name="Nolan M."/>
            <person name="Ohm R.A."/>
            <person name="Pangilinan J."/>
            <person name="Pereira M.F."/>
            <person name="Perotto S."/>
            <person name="Peter M."/>
            <person name="Pfister S."/>
            <person name="Riley R."/>
            <person name="Sitrit Y."/>
            <person name="Stielow J.B."/>
            <person name="Szollosi G."/>
            <person name="Zifcakova L."/>
            <person name="Stursova M."/>
            <person name="Spatafora J.W."/>
            <person name="Tedersoo L."/>
            <person name="Vaario L.M."/>
            <person name="Yamada A."/>
            <person name="Yan M."/>
            <person name="Wang P."/>
            <person name="Xu J."/>
            <person name="Bruns T."/>
            <person name="Baldrian P."/>
            <person name="Vilgalys R."/>
            <person name="Dunand C."/>
            <person name="Henrissat B."/>
            <person name="Grigoriev I.V."/>
            <person name="Hibbett D."/>
            <person name="Nagy L.G."/>
            <person name="Martin F.M."/>
        </authorList>
    </citation>
    <scope>NUCLEOTIDE SEQUENCE</scope>
    <source>
        <strain evidence="9">UP504</strain>
    </source>
</reference>
<feature type="chain" id="PRO_5040183179" description="L-type lectin-like domain-containing protein" evidence="7">
    <location>
        <begin position="18"/>
        <end position="340"/>
    </location>
</feature>
<protein>
    <recommendedName>
        <fullName evidence="8">L-type lectin-like domain-containing protein</fullName>
    </recommendedName>
</protein>
<evidence type="ECO:0000259" key="8">
    <source>
        <dbReference type="PROSITE" id="PS51328"/>
    </source>
</evidence>
<name>A0A9P6DQ85_9AGAM</name>
<evidence type="ECO:0000313" key="9">
    <source>
        <dbReference type="EMBL" id="KAF9509767.1"/>
    </source>
</evidence>
<keyword evidence="5 6" id="KW-0472">Membrane</keyword>
<dbReference type="InterPro" id="IPR013320">
    <property type="entry name" value="ConA-like_dom_sf"/>
</dbReference>
<evidence type="ECO:0000256" key="2">
    <source>
        <dbReference type="ARBA" id="ARBA00022692"/>
    </source>
</evidence>
<feature type="transmembrane region" description="Helical" evidence="6">
    <location>
        <begin position="301"/>
        <end position="322"/>
    </location>
</feature>
<keyword evidence="10" id="KW-1185">Reference proteome</keyword>
<feature type="domain" description="L-type lectin-like" evidence="8">
    <location>
        <begin position="32"/>
        <end position="275"/>
    </location>
</feature>
<evidence type="ECO:0000256" key="3">
    <source>
        <dbReference type="ARBA" id="ARBA00022729"/>
    </source>
</evidence>
<dbReference type="GO" id="GO:0000139">
    <property type="term" value="C:Golgi membrane"/>
    <property type="evidence" value="ECO:0007669"/>
    <property type="project" value="TreeGrafter"/>
</dbReference>
<dbReference type="OrthoDB" id="270293at2759"/>
<dbReference type="AlphaFoldDB" id="A0A9P6DQ85"/>
<dbReference type="InterPro" id="IPR051136">
    <property type="entry name" value="Intracellular_Lectin-GPT"/>
</dbReference>
<dbReference type="InterPro" id="IPR005052">
    <property type="entry name" value="Lectin_leg"/>
</dbReference>
<accession>A0A9P6DQ85</accession>
<dbReference type="Gene3D" id="2.60.120.200">
    <property type="match status" value="1"/>
</dbReference>
<evidence type="ECO:0000256" key="1">
    <source>
        <dbReference type="ARBA" id="ARBA00004479"/>
    </source>
</evidence>
<dbReference type="PROSITE" id="PS51328">
    <property type="entry name" value="L_LECTIN_LIKE"/>
    <property type="match status" value="1"/>
</dbReference>
<dbReference type="SUPFAM" id="SSF49899">
    <property type="entry name" value="Concanavalin A-like lectins/glucanases"/>
    <property type="match status" value="1"/>
</dbReference>
<dbReference type="PANTHER" id="PTHR12223:SF45">
    <property type="entry name" value="RE50040P"/>
    <property type="match status" value="1"/>
</dbReference>
<gene>
    <name evidence="9" type="ORF">BS47DRAFT_1487814</name>
</gene>
<comment type="subcellular location">
    <subcellularLocation>
        <location evidence="1">Membrane</location>
        <topology evidence="1">Single-pass type I membrane protein</topology>
    </subcellularLocation>
</comment>
<keyword evidence="4 6" id="KW-1133">Transmembrane helix</keyword>
<feature type="signal peptide" evidence="7">
    <location>
        <begin position="1"/>
        <end position="17"/>
    </location>
</feature>
<dbReference type="Proteomes" id="UP000886523">
    <property type="component" value="Unassembled WGS sequence"/>
</dbReference>
<organism evidence="9 10">
    <name type="scientific">Hydnum rufescens UP504</name>
    <dbReference type="NCBI Taxonomy" id="1448309"/>
    <lineage>
        <taxon>Eukaryota</taxon>
        <taxon>Fungi</taxon>
        <taxon>Dikarya</taxon>
        <taxon>Basidiomycota</taxon>
        <taxon>Agaricomycotina</taxon>
        <taxon>Agaricomycetes</taxon>
        <taxon>Cantharellales</taxon>
        <taxon>Hydnaceae</taxon>
        <taxon>Hydnum</taxon>
    </lineage>
</organism>
<dbReference type="GO" id="GO:0005789">
    <property type="term" value="C:endoplasmic reticulum membrane"/>
    <property type="evidence" value="ECO:0007669"/>
    <property type="project" value="TreeGrafter"/>
</dbReference>
<keyword evidence="3 7" id="KW-0732">Signal</keyword>
<evidence type="ECO:0000313" key="10">
    <source>
        <dbReference type="Proteomes" id="UP000886523"/>
    </source>
</evidence>
<dbReference type="Pfam" id="PF03388">
    <property type="entry name" value="Lectin_leg-like"/>
    <property type="match status" value="2"/>
</dbReference>